<dbReference type="AlphaFoldDB" id="A0A9N9NM23"/>
<comment type="caution">
    <text evidence="1">The sequence shown here is derived from an EMBL/GenBank/DDBJ whole genome shotgun (WGS) entry which is preliminary data.</text>
</comment>
<proteinExistence type="predicted"/>
<evidence type="ECO:0000313" key="1">
    <source>
        <dbReference type="EMBL" id="CAG8745893.1"/>
    </source>
</evidence>
<gene>
    <name evidence="1" type="ORF">AMORRO_LOCUS15034</name>
</gene>
<feature type="non-terminal residue" evidence="1">
    <location>
        <position position="55"/>
    </location>
</feature>
<name>A0A9N9NM23_9GLOM</name>
<accession>A0A9N9NM23</accession>
<dbReference type="Proteomes" id="UP000789342">
    <property type="component" value="Unassembled WGS sequence"/>
</dbReference>
<evidence type="ECO:0000313" key="2">
    <source>
        <dbReference type="Proteomes" id="UP000789342"/>
    </source>
</evidence>
<reference evidence="1" key="1">
    <citation type="submission" date="2021-06" db="EMBL/GenBank/DDBJ databases">
        <authorList>
            <person name="Kallberg Y."/>
            <person name="Tangrot J."/>
            <person name="Rosling A."/>
        </authorList>
    </citation>
    <scope>NUCLEOTIDE SEQUENCE</scope>
    <source>
        <strain evidence="1">CL551</strain>
    </source>
</reference>
<organism evidence="1 2">
    <name type="scientific">Acaulospora morrowiae</name>
    <dbReference type="NCBI Taxonomy" id="94023"/>
    <lineage>
        <taxon>Eukaryota</taxon>
        <taxon>Fungi</taxon>
        <taxon>Fungi incertae sedis</taxon>
        <taxon>Mucoromycota</taxon>
        <taxon>Glomeromycotina</taxon>
        <taxon>Glomeromycetes</taxon>
        <taxon>Diversisporales</taxon>
        <taxon>Acaulosporaceae</taxon>
        <taxon>Acaulospora</taxon>
    </lineage>
</organism>
<keyword evidence="2" id="KW-1185">Reference proteome</keyword>
<dbReference type="EMBL" id="CAJVPV010032897">
    <property type="protein sequence ID" value="CAG8745893.1"/>
    <property type="molecule type" value="Genomic_DNA"/>
</dbReference>
<sequence>MYIIGHFCIIGVAVPINQFLKEIVTALYSIDFDRRIDVKTESNHIPLQSIDVNLF</sequence>
<protein>
    <submittedName>
        <fullName evidence="1">5974_t:CDS:1</fullName>
    </submittedName>
</protein>